<evidence type="ECO:0008006" key="4">
    <source>
        <dbReference type="Google" id="ProtNLM"/>
    </source>
</evidence>
<feature type="region of interest" description="Disordered" evidence="1">
    <location>
        <begin position="59"/>
        <end position="80"/>
    </location>
</feature>
<proteinExistence type="predicted"/>
<sequence length="80" mass="8872">MANVESTHIEGWLKDMKWPANRSEIVAFAQRQGADDQAVSQLRRISDQSYNSVSEVVRALGSSQSQGQGDQNRAGSRNQH</sequence>
<reference evidence="3" key="1">
    <citation type="submission" date="2018-12" db="EMBL/GenBank/DDBJ databases">
        <title>Tengunoibacter tsumagoiensis gen. nov., sp. nov., Dictyobacter kobayashii sp. nov., D. alpinus sp. nov., and D. joshuensis sp. nov. and description of Dictyobacteraceae fam. nov. within the order Ktedonobacterales isolated from Tengu-no-mugimeshi.</title>
        <authorList>
            <person name="Wang C.M."/>
            <person name="Zheng Y."/>
            <person name="Sakai Y."/>
            <person name="Toyoda A."/>
            <person name="Minakuchi Y."/>
            <person name="Abe K."/>
            <person name="Yokota A."/>
            <person name="Yabe S."/>
        </authorList>
    </citation>
    <scope>NUCLEOTIDE SEQUENCE [LARGE SCALE GENOMIC DNA]</scope>
    <source>
        <strain evidence="3">Uno11</strain>
    </source>
</reference>
<organism evidence="2 3">
    <name type="scientific">Dictyobacter kobayashii</name>
    <dbReference type="NCBI Taxonomy" id="2014872"/>
    <lineage>
        <taxon>Bacteria</taxon>
        <taxon>Bacillati</taxon>
        <taxon>Chloroflexota</taxon>
        <taxon>Ktedonobacteria</taxon>
        <taxon>Ktedonobacterales</taxon>
        <taxon>Dictyobacteraceae</taxon>
        <taxon>Dictyobacter</taxon>
    </lineage>
</organism>
<gene>
    <name evidence="2" type="ORF">KDK_50300</name>
</gene>
<dbReference type="AlphaFoldDB" id="A0A402AQE9"/>
<evidence type="ECO:0000313" key="3">
    <source>
        <dbReference type="Proteomes" id="UP000287188"/>
    </source>
</evidence>
<evidence type="ECO:0000256" key="1">
    <source>
        <dbReference type="SAM" id="MobiDB-lite"/>
    </source>
</evidence>
<accession>A0A402AQE9</accession>
<dbReference type="OrthoDB" id="164855at2"/>
<dbReference type="Pfam" id="PF11387">
    <property type="entry name" value="DUF2795"/>
    <property type="match status" value="1"/>
</dbReference>
<comment type="caution">
    <text evidence="2">The sequence shown here is derived from an EMBL/GenBank/DDBJ whole genome shotgun (WGS) entry which is preliminary data.</text>
</comment>
<dbReference type="InterPro" id="IPR021527">
    <property type="entry name" value="DUF2795"/>
</dbReference>
<dbReference type="Proteomes" id="UP000287188">
    <property type="component" value="Unassembled WGS sequence"/>
</dbReference>
<feature type="compositionally biased region" description="Polar residues" evidence="1">
    <location>
        <begin position="70"/>
        <end position="80"/>
    </location>
</feature>
<keyword evidence="3" id="KW-1185">Reference proteome</keyword>
<protein>
    <recommendedName>
        <fullName evidence="4">DUF2795 domain-containing protein</fullName>
    </recommendedName>
</protein>
<evidence type="ECO:0000313" key="2">
    <source>
        <dbReference type="EMBL" id="GCE21230.1"/>
    </source>
</evidence>
<name>A0A402AQE9_9CHLR</name>
<dbReference type="EMBL" id="BIFS01000001">
    <property type="protein sequence ID" value="GCE21230.1"/>
    <property type="molecule type" value="Genomic_DNA"/>
</dbReference>
<dbReference type="RefSeq" id="WP_126552760.1">
    <property type="nucleotide sequence ID" value="NZ_BIFS01000001.1"/>
</dbReference>